<feature type="domain" description="DNA polymerase III alpha subunit finger" evidence="9">
    <location>
        <begin position="209"/>
        <end position="372"/>
    </location>
</feature>
<keyword evidence="5" id="KW-0239">DNA-directed DNA polymerase</keyword>
<evidence type="ECO:0000259" key="8">
    <source>
        <dbReference type="Pfam" id="PF14579"/>
    </source>
</evidence>
<protein>
    <recommendedName>
        <fullName evidence="1">DNA-directed DNA polymerase</fullName>
        <ecNumber evidence="1">2.7.7.7</ecNumber>
    </recommendedName>
</protein>
<sequence>ARGSAAGSIVAYSLFITLVDPLQHGLIFERFLNPGRISMPDIDLDFRDDRRSEMLEYTARKYGDDKVAQIITFGTLGARAAIRDVGRVLDIPLSEVDSAAKLVPNIPGKPTTINDALEEVPEFKQLYNSTGYFKELIDTASHMEGVVRNAGTHAAGVIITDKPTIEYLPLHRPTSGSSEDNPIKTVTQFEMSHIDDLGMLKVDFLGLATLTIMARACDLIKQRHGIELNLDNIPIDDPPTFELLGRGETAGVFQVEGAGMRRYLVQMKPQTLDNVIAMVALFRPGPMEFIPGYIRRMHNEEEVEYLHPALEPIFEETYGYPVYQEQLMFAVMNLAGYTAPEADDLRKAISKKQKDKLLKHREKFISGATEKGIAEETARKIFDSWEEFARYGFNKAHAADYGVLAVQTAYLKTHYPEEYMTAVLSVNQNDTSKVALYAADCRRMGIEVAPPDVNISEWDFSIEDHHEGKSTIRFGLGAVKNVGRVP</sequence>
<dbReference type="InterPro" id="IPR029460">
    <property type="entry name" value="DNAPol_HHH"/>
</dbReference>
<feature type="domain" description="Bacterial DNA polymerase III alpha subunit NTPase" evidence="7">
    <location>
        <begin position="1"/>
        <end position="206"/>
    </location>
</feature>
<evidence type="ECO:0000256" key="5">
    <source>
        <dbReference type="ARBA" id="ARBA00022932"/>
    </source>
</evidence>
<dbReference type="InterPro" id="IPR041931">
    <property type="entry name" value="DNA_pol3_alpha_thumb_dom"/>
</dbReference>
<feature type="non-terminal residue" evidence="10">
    <location>
        <position position="1"/>
    </location>
</feature>
<comment type="catalytic activity">
    <reaction evidence="6">
        <text>DNA(n) + a 2'-deoxyribonucleoside 5'-triphosphate = DNA(n+1) + diphosphate</text>
        <dbReference type="Rhea" id="RHEA:22508"/>
        <dbReference type="Rhea" id="RHEA-COMP:17339"/>
        <dbReference type="Rhea" id="RHEA-COMP:17340"/>
        <dbReference type="ChEBI" id="CHEBI:33019"/>
        <dbReference type="ChEBI" id="CHEBI:61560"/>
        <dbReference type="ChEBI" id="CHEBI:173112"/>
        <dbReference type="EC" id="2.7.7.7"/>
    </reaction>
</comment>
<comment type="caution">
    <text evidence="10">The sequence shown here is derived from an EMBL/GenBank/DDBJ whole genome shotgun (WGS) entry which is preliminary data.</text>
</comment>
<dbReference type="PANTHER" id="PTHR32294:SF0">
    <property type="entry name" value="DNA POLYMERASE III SUBUNIT ALPHA"/>
    <property type="match status" value="1"/>
</dbReference>
<gene>
    <name evidence="10" type="ORF">S01H1_05815</name>
</gene>
<organism evidence="10">
    <name type="scientific">marine sediment metagenome</name>
    <dbReference type="NCBI Taxonomy" id="412755"/>
    <lineage>
        <taxon>unclassified sequences</taxon>
        <taxon>metagenomes</taxon>
        <taxon>ecological metagenomes</taxon>
    </lineage>
</organism>
<dbReference type="Pfam" id="PF14579">
    <property type="entry name" value="HHH_6"/>
    <property type="match status" value="1"/>
</dbReference>
<dbReference type="EMBL" id="BARS01003022">
    <property type="protein sequence ID" value="GAF76374.1"/>
    <property type="molecule type" value="Genomic_DNA"/>
</dbReference>
<dbReference type="GO" id="GO:0006260">
    <property type="term" value="P:DNA replication"/>
    <property type="evidence" value="ECO:0007669"/>
    <property type="project" value="UniProtKB-KW"/>
</dbReference>
<evidence type="ECO:0000256" key="4">
    <source>
        <dbReference type="ARBA" id="ARBA00022705"/>
    </source>
</evidence>
<dbReference type="AlphaFoldDB" id="X0S5T1"/>
<evidence type="ECO:0000313" key="10">
    <source>
        <dbReference type="EMBL" id="GAF76374.1"/>
    </source>
</evidence>
<dbReference type="GO" id="GO:0008408">
    <property type="term" value="F:3'-5' exonuclease activity"/>
    <property type="evidence" value="ECO:0007669"/>
    <property type="project" value="InterPro"/>
</dbReference>
<evidence type="ECO:0000256" key="3">
    <source>
        <dbReference type="ARBA" id="ARBA00022695"/>
    </source>
</evidence>
<evidence type="ECO:0000259" key="9">
    <source>
        <dbReference type="Pfam" id="PF17657"/>
    </source>
</evidence>
<evidence type="ECO:0000256" key="6">
    <source>
        <dbReference type="ARBA" id="ARBA00049244"/>
    </source>
</evidence>
<dbReference type="GO" id="GO:0003887">
    <property type="term" value="F:DNA-directed DNA polymerase activity"/>
    <property type="evidence" value="ECO:0007669"/>
    <property type="project" value="UniProtKB-KW"/>
</dbReference>
<reference evidence="10" key="1">
    <citation type="journal article" date="2014" name="Front. Microbiol.">
        <title>High frequency of phylogenetically diverse reductive dehalogenase-homologous genes in deep subseafloor sedimentary metagenomes.</title>
        <authorList>
            <person name="Kawai M."/>
            <person name="Futagami T."/>
            <person name="Toyoda A."/>
            <person name="Takaki Y."/>
            <person name="Nishi S."/>
            <person name="Hori S."/>
            <person name="Arai W."/>
            <person name="Tsubouchi T."/>
            <person name="Morono Y."/>
            <person name="Uchiyama I."/>
            <person name="Ito T."/>
            <person name="Fujiyama A."/>
            <person name="Inagaki F."/>
            <person name="Takami H."/>
        </authorList>
    </citation>
    <scope>NUCLEOTIDE SEQUENCE</scope>
    <source>
        <strain evidence="10">Expedition CK06-06</strain>
    </source>
</reference>
<dbReference type="PANTHER" id="PTHR32294">
    <property type="entry name" value="DNA POLYMERASE III SUBUNIT ALPHA"/>
    <property type="match status" value="1"/>
</dbReference>
<dbReference type="Gene3D" id="1.10.150.870">
    <property type="match status" value="1"/>
</dbReference>
<keyword evidence="2" id="KW-0808">Transferase</keyword>
<proteinExistence type="predicted"/>
<feature type="domain" description="DNA polymerase helix-hairpin-helix motif" evidence="8">
    <location>
        <begin position="445"/>
        <end position="484"/>
    </location>
</feature>
<dbReference type="NCBIfam" id="TIGR00594">
    <property type="entry name" value="polc"/>
    <property type="match status" value="1"/>
</dbReference>
<keyword evidence="3" id="KW-0548">Nucleotidyltransferase</keyword>
<accession>X0S5T1</accession>
<dbReference type="Gene3D" id="1.10.10.1600">
    <property type="entry name" value="Bacterial DNA polymerase III alpha subunit, thumb domain"/>
    <property type="match status" value="1"/>
</dbReference>
<dbReference type="Pfam" id="PF07733">
    <property type="entry name" value="DNA_pol3_alpha"/>
    <property type="match status" value="1"/>
</dbReference>
<dbReference type="InterPro" id="IPR004805">
    <property type="entry name" value="DnaE2/DnaE/PolC"/>
</dbReference>
<keyword evidence="4" id="KW-0235">DNA replication</keyword>
<feature type="non-terminal residue" evidence="10">
    <location>
        <position position="486"/>
    </location>
</feature>
<evidence type="ECO:0000259" key="7">
    <source>
        <dbReference type="Pfam" id="PF07733"/>
    </source>
</evidence>
<dbReference type="Pfam" id="PF17657">
    <property type="entry name" value="DNA_pol3_finger"/>
    <property type="match status" value="1"/>
</dbReference>
<dbReference type="InterPro" id="IPR040982">
    <property type="entry name" value="DNA_pol3_finger"/>
</dbReference>
<dbReference type="EC" id="2.7.7.7" evidence="1"/>
<dbReference type="InterPro" id="IPR011708">
    <property type="entry name" value="DNA_pol3_alpha_NTPase_dom"/>
</dbReference>
<name>X0S5T1_9ZZZZ</name>
<evidence type="ECO:0000256" key="1">
    <source>
        <dbReference type="ARBA" id="ARBA00012417"/>
    </source>
</evidence>
<evidence type="ECO:0000256" key="2">
    <source>
        <dbReference type="ARBA" id="ARBA00022679"/>
    </source>
</evidence>